<gene>
    <name evidence="1" type="ORF">psyc5s11_53460</name>
</gene>
<evidence type="ECO:0000313" key="2">
    <source>
        <dbReference type="Proteomes" id="UP000824633"/>
    </source>
</evidence>
<dbReference type="RefSeq" id="WP_224035472.1">
    <property type="nucleotide sequence ID" value="NZ_AP024849.1"/>
</dbReference>
<dbReference type="EMBL" id="AP024849">
    <property type="protein sequence ID" value="BCZ49279.1"/>
    <property type="molecule type" value="Genomic_DNA"/>
</dbReference>
<evidence type="ECO:0000313" key="1">
    <source>
        <dbReference type="EMBL" id="BCZ49279.1"/>
    </source>
</evidence>
<sequence>MYYGLSTPKNFCENEIVCSNLISVYNDLKIKFFSKEHRPNLKGVFIFVENYNEFGINKRFLHSVSIKDKQYYNSYPCVNDITSIVCTSKCDVNSNENICCTKSQRRAICYYRLARIHWISEIIQLANNNDINIKIWSKLFTDRTTGQQNIRKRFVWYKNGLANFVIIFEEKYRNEKLYCLKFVTAYPVFGRRAQDGFLNDYQIFCNK</sequence>
<organism evidence="1 2">
    <name type="scientific">Clostridium gelidum</name>
    <dbReference type="NCBI Taxonomy" id="704125"/>
    <lineage>
        <taxon>Bacteria</taxon>
        <taxon>Bacillati</taxon>
        <taxon>Bacillota</taxon>
        <taxon>Clostridia</taxon>
        <taxon>Eubacteriales</taxon>
        <taxon>Clostridiaceae</taxon>
        <taxon>Clostridium</taxon>
    </lineage>
</organism>
<dbReference type="Proteomes" id="UP000824633">
    <property type="component" value="Chromosome"/>
</dbReference>
<proteinExistence type="predicted"/>
<reference evidence="2" key="1">
    <citation type="submission" date="2021-07" db="EMBL/GenBank/DDBJ databases">
        <title>Complete genome sequencing of a Clostridium isolate.</title>
        <authorList>
            <person name="Ueki A."/>
            <person name="Tonouchi A."/>
        </authorList>
    </citation>
    <scope>NUCLEOTIDE SEQUENCE [LARGE SCALE GENOMIC DNA]</scope>
    <source>
        <strain evidence="2">C5S11</strain>
    </source>
</reference>
<protein>
    <submittedName>
        <fullName evidence="1">Uncharacterized protein</fullName>
    </submittedName>
</protein>
<name>A0ABM7TDE6_9CLOT</name>
<keyword evidence="2" id="KW-1185">Reference proteome</keyword>
<accession>A0ABM7TDE6</accession>